<organism evidence="7 8">
    <name type="scientific">Anoxybacillus mongoliensis</name>
    <dbReference type="NCBI Taxonomy" id="452565"/>
    <lineage>
        <taxon>Bacteria</taxon>
        <taxon>Bacillati</taxon>
        <taxon>Bacillota</taxon>
        <taxon>Bacilli</taxon>
        <taxon>Bacillales</taxon>
        <taxon>Anoxybacillaceae</taxon>
        <taxon>Anoxybacillus</taxon>
    </lineage>
</organism>
<evidence type="ECO:0000256" key="3">
    <source>
        <dbReference type="ARBA" id="ARBA00022723"/>
    </source>
</evidence>
<keyword evidence="3" id="KW-0479">Metal-binding</keyword>
<comment type="caution">
    <text evidence="7">The sequence shown here is derived from an EMBL/GenBank/DDBJ whole genome shotgun (WGS) entry which is preliminary data.</text>
</comment>
<evidence type="ECO:0000256" key="1">
    <source>
        <dbReference type="ARBA" id="ARBA00022485"/>
    </source>
</evidence>
<dbReference type="InterPro" id="IPR014866">
    <property type="entry name" value="YfkB"/>
</dbReference>
<dbReference type="Pfam" id="PF08756">
    <property type="entry name" value="YfkB"/>
    <property type="match status" value="1"/>
</dbReference>
<dbReference type="SFLD" id="SFLDG01067">
    <property type="entry name" value="SPASM/twitch_domain_containing"/>
    <property type="match status" value="1"/>
</dbReference>
<gene>
    <name evidence="7" type="ORF">HNR43_001595</name>
</gene>
<dbReference type="GO" id="GO:0051539">
    <property type="term" value="F:4 iron, 4 sulfur cluster binding"/>
    <property type="evidence" value="ECO:0007669"/>
    <property type="project" value="UniProtKB-KW"/>
</dbReference>
<sequence length="374" mass="43075">MGTLLRQAITPTFDPWEAYMDVEQYGSMQLTNIEFTTTTLCNMRCEHCAVGYTLRTKDPEALPLELLLRRLDEIPHLRSLSITGGEPMLSLKSVEQYVVPLLKYAHERGVRTQINSNLTLDLERYEKIIPYLDVLHISHNWGTIDDFVEGGFAMMEKKPTVAQRERYFIRMIENARAISNMGVIVSAETMLNKRTRPHLETIHRQIVNEMGCKRHEVHPMYSSDFASSLETLTLDELREAIHHLLDIRDENVWMLFGTLPFYPCSDNKEDLALLKRLYESKNVTVRNDPDGRSRLNVNIFTGDIIVTDFGDEPTLGNIQTDSLLSAYDKWMKSDLAKSLNCHCPSVKCLGPNVLVKNRYYPNVDFTTRKAKIER</sequence>
<dbReference type="PROSITE" id="PS51918">
    <property type="entry name" value="RADICAL_SAM"/>
    <property type="match status" value="1"/>
</dbReference>
<evidence type="ECO:0000256" key="5">
    <source>
        <dbReference type="ARBA" id="ARBA00023014"/>
    </source>
</evidence>
<keyword evidence="2" id="KW-0949">S-adenosyl-L-methionine</keyword>
<dbReference type="AlphaFoldDB" id="A0A7W8N7Q9"/>
<proteinExistence type="predicted"/>
<keyword evidence="1" id="KW-0004">4Fe-4S</keyword>
<dbReference type="Proteomes" id="UP000583699">
    <property type="component" value="Unassembled WGS sequence"/>
</dbReference>
<dbReference type="NCBIfam" id="TIGR04478">
    <property type="entry name" value="rSAM_YfkAB"/>
    <property type="match status" value="1"/>
</dbReference>
<reference evidence="7 8" key="1">
    <citation type="submission" date="2020-08" db="EMBL/GenBank/DDBJ databases">
        <title>Genomic Encyclopedia of Type Strains, Phase IV (KMG-IV): sequencing the most valuable type-strain genomes for metagenomic binning, comparative biology and taxonomic classification.</title>
        <authorList>
            <person name="Goeker M."/>
        </authorList>
    </citation>
    <scope>NUCLEOTIDE SEQUENCE [LARGE SCALE GENOMIC DNA]</scope>
    <source>
        <strain evidence="7 8">DSM 19169</strain>
    </source>
</reference>
<keyword evidence="4" id="KW-0408">Iron</keyword>
<keyword evidence="5" id="KW-0411">Iron-sulfur</keyword>
<dbReference type="PANTHER" id="PTHR42836:SF2">
    <property type="entry name" value="PROTEIN YFKA-RELATED"/>
    <property type="match status" value="1"/>
</dbReference>
<dbReference type="Gene3D" id="3.20.20.70">
    <property type="entry name" value="Aldolase class I"/>
    <property type="match status" value="1"/>
</dbReference>
<keyword evidence="8" id="KW-1185">Reference proteome</keyword>
<evidence type="ECO:0000313" key="7">
    <source>
        <dbReference type="EMBL" id="MBB5355620.1"/>
    </source>
</evidence>
<dbReference type="PANTHER" id="PTHR42836">
    <property type="entry name" value="7-CARBOXY-7-DEAZAGUANINE SYNTHASE"/>
    <property type="match status" value="1"/>
</dbReference>
<dbReference type="EMBL" id="JACHEQ010000007">
    <property type="protein sequence ID" value="MBB5355620.1"/>
    <property type="molecule type" value="Genomic_DNA"/>
</dbReference>
<protein>
    <submittedName>
        <fullName evidence="7">Radical SAM/CxCxxxxC motif protein YfkAB</fullName>
    </submittedName>
</protein>
<dbReference type="SUPFAM" id="SSF102114">
    <property type="entry name" value="Radical SAM enzymes"/>
    <property type="match status" value="1"/>
</dbReference>
<dbReference type="InterPro" id="IPR013785">
    <property type="entry name" value="Aldolase_TIM"/>
</dbReference>
<dbReference type="SFLD" id="SFLDS00029">
    <property type="entry name" value="Radical_SAM"/>
    <property type="match status" value="1"/>
</dbReference>
<evidence type="ECO:0000256" key="2">
    <source>
        <dbReference type="ARBA" id="ARBA00022691"/>
    </source>
</evidence>
<dbReference type="InterPro" id="IPR031004">
    <property type="entry name" value="rSAM_YfkAB"/>
</dbReference>
<evidence type="ECO:0000256" key="4">
    <source>
        <dbReference type="ARBA" id="ARBA00023004"/>
    </source>
</evidence>
<accession>A0A7W8N7Q9</accession>
<dbReference type="Pfam" id="PF04055">
    <property type="entry name" value="Radical_SAM"/>
    <property type="match status" value="1"/>
</dbReference>
<dbReference type="SFLD" id="SFLDG01097">
    <property type="entry name" value="Uncharacterised_Radical_SAM_Su"/>
    <property type="match status" value="1"/>
</dbReference>
<evidence type="ECO:0000313" key="8">
    <source>
        <dbReference type="Proteomes" id="UP000583699"/>
    </source>
</evidence>
<name>A0A7W8N7Q9_9BACL</name>
<feature type="domain" description="Radical SAM core" evidence="6">
    <location>
        <begin position="25"/>
        <end position="255"/>
    </location>
</feature>
<dbReference type="RefSeq" id="WP_183242776.1">
    <property type="nucleotide sequence ID" value="NZ_JACHEQ010000007.1"/>
</dbReference>
<dbReference type="GO" id="GO:0046872">
    <property type="term" value="F:metal ion binding"/>
    <property type="evidence" value="ECO:0007669"/>
    <property type="project" value="UniProtKB-KW"/>
</dbReference>
<evidence type="ECO:0000259" key="6">
    <source>
        <dbReference type="PROSITE" id="PS51918"/>
    </source>
</evidence>
<dbReference type="InterPro" id="IPR007197">
    <property type="entry name" value="rSAM"/>
</dbReference>
<dbReference type="GO" id="GO:0003824">
    <property type="term" value="F:catalytic activity"/>
    <property type="evidence" value="ECO:0007669"/>
    <property type="project" value="InterPro"/>
</dbReference>
<dbReference type="InterPro" id="IPR058240">
    <property type="entry name" value="rSAM_sf"/>
</dbReference>